<evidence type="ECO:0000313" key="2">
    <source>
        <dbReference type="Proteomes" id="UP000509429"/>
    </source>
</evidence>
<dbReference type="GO" id="GO:0005840">
    <property type="term" value="C:ribosome"/>
    <property type="evidence" value="ECO:0007669"/>
    <property type="project" value="UniProtKB-KW"/>
</dbReference>
<keyword evidence="1" id="KW-0689">Ribosomal protein</keyword>
<proteinExistence type="predicted"/>
<keyword evidence="1" id="KW-0489">Methyltransferase</keyword>
<dbReference type="Proteomes" id="UP000509429">
    <property type="component" value="Chromosome"/>
</dbReference>
<protein>
    <submittedName>
        <fullName evidence="1">50S ribosomal protein L11 methyltransferase</fullName>
    </submittedName>
</protein>
<dbReference type="RefSeq" id="WP_174605821.1">
    <property type="nucleotide sequence ID" value="NZ_CP054490.1"/>
</dbReference>
<keyword evidence="1" id="KW-0687">Ribonucleoprotein</keyword>
<dbReference type="GO" id="GO:0032259">
    <property type="term" value="P:methylation"/>
    <property type="evidence" value="ECO:0007669"/>
    <property type="project" value="UniProtKB-KW"/>
</dbReference>
<reference evidence="1 2" key="1">
    <citation type="submission" date="2020-05" db="EMBL/GenBank/DDBJ databases">
        <title>Horizontal transmission and recombination maintain forever young bacterial symbiont genomes.</title>
        <authorList>
            <person name="Russell S.L."/>
            <person name="Pepper-Tunick E."/>
            <person name="Svedberg J."/>
            <person name="Byrne A."/>
            <person name="Ruelas Castillo J."/>
            <person name="Vollmers C."/>
            <person name="Beinart R.A."/>
            <person name="Corbett-Detig R."/>
        </authorList>
    </citation>
    <scope>NUCLEOTIDE SEQUENCE [LARGE SCALE GENOMIC DNA]</scope>
    <source>
        <strain evidence="1">JDF_Ridge</strain>
    </source>
</reference>
<dbReference type="KEGG" id="reo:HUE58_04465"/>
<keyword evidence="1" id="KW-0808">Transferase</keyword>
<gene>
    <name evidence="1" type="ORF">HUE58_04465</name>
</gene>
<dbReference type="AlphaFoldDB" id="A0A6N0HPW2"/>
<organism evidence="1 2">
    <name type="scientific">Candidatus Ruthia endofausta</name>
    <dbReference type="NCBI Taxonomy" id="2738852"/>
    <lineage>
        <taxon>Bacteria</taxon>
        <taxon>Pseudomonadati</taxon>
        <taxon>Pseudomonadota</taxon>
        <taxon>Gammaproteobacteria</taxon>
        <taxon>Candidatus Pseudothioglobaceae</taxon>
        <taxon>Candidatus Ruthturnera</taxon>
    </lineage>
</organism>
<evidence type="ECO:0000313" key="1">
    <source>
        <dbReference type="EMBL" id="QKQ24384.1"/>
    </source>
</evidence>
<dbReference type="EMBL" id="CP054490">
    <property type="protein sequence ID" value="QKQ24384.1"/>
    <property type="molecule type" value="Genomic_DNA"/>
</dbReference>
<accession>A0A6N0HPW2</accession>
<keyword evidence="2" id="KW-1185">Reference proteome</keyword>
<sequence length="45" mass="5099">MNIFSKQIKSGGKIVLSGILQDQVEMILDKYGYYFSTLNVKQKGD</sequence>
<dbReference type="Pfam" id="PF06325">
    <property type="entry name" value="PrmA"/>
    <property type="match status" value="1"/>
</dbReference>
<name>A0A6N0HPW2_9GAMM</name>
<dbReference type="GO" id="GO:0008168">
    <property type="term" value="F:methyltransferase activity"/>
    <property type="evidence" value="ECO:0007669"/>
    <property type="project" value="UniProtKB-KW"/>
</dbReference>